<comment type="similarity">
    <text evidence="8">Belongs to the IRC22 family.</text>
</comment>
<organism evidence="11 12">
    <name type="scientific">Pneumocystis carinii (strain B80)</name>
    <name type="common">Rat pneumocystis pneumonia agent</name>
    <name type="synonym">Pneumocystis carinii f. sp. carinii</name>
    <dbReference type="NCBI Taxonomy" id="1408658"/>
    <lineage>
        <taxon>Eukaryota</taxon>
        <taxon>Fungi</taxon>
        <taxon>Dikarya</taxon>
        <taxon>Ascomycota</taxon>
        <taxon>Taphrinomycotina</taxon>
        <taxon>Pneumocystomycetes</taxon>
        <taxon>Pneumocystaceae</taxon>
        <taxon>Pneumocystis</taxon>
    </lineage>
</organism>
<evidence type="ECO:0000256" key="3">
    <source>
        <dbReference type="ARBA" id="ARBA00022729"/>
    </source>
</evidence>
<keyword evidence="4" id="KW-0256">Endoplasmic reticulum</keyword>
<comment type="subcellular location">
    <subcellularLocation>
        <location evidence="1">Endoplasmic reticulum membrane</location>
        <topology evidence="1">Single-pass type I membrane protein</topology>
    </subcellularLocation>
</comment>
<evidence type="ECO:0000256" key="8">
    <source>
        <dbReference type="ARBA" id="ARBA00038311"/>
    </source>
</evidence>
<accession>A0A0W4ZMQ2</accession>
<evidence type="ECO:0000256" key="5">
    <source>
        <dbReference type="ARBA" id="ARBA00022989"/>
    </source>
</evidence>
<dbReference type="PANTHER" id="PTHR12924:SF0">
    <property type="entry name" value="TRANSLOCON-ASSOCIATED PROTEIN SUBUNIT ALPHA"/>
    <property type="match status" value="1"/>
</dbReference>
<keyword evidence="5 9" id="KW-1133">Transmembrane helix</keyword>
<dbReference type="Pfam" id="PF03896">
    <property type="entry name" value="TRAP_alpha"/>
    <property type="match status" value="1"/>
</dbReference>
<comment type="caution">
    <text evidence="11">The sequence shown here is derived from an EMBL/GenBank/DDBJ whole genome shotgun (WGS) entry which is preliminary data.</text>
</comment>
<evidence type="ECO:0000256" key="9">
    <source>
        <dbReference type="SAM" id="Phobius"/>
    </source>
</evidence>
<dbReference type="RefSeq" id="XP_018226635.1">
    <property type="nucleotide sequence ID" value="XM_018369455.1"/>
</dbReference>
<evidence type="ECO:0000256" key="10">
    <source>
        <dbReference type="SAM" id="SignalP"/>
    </source>
</evidence>
<keyword evidence="12" id="KW-1185">Reference proteome</keyword>
<dbReference type="GO" id="GO:0005789">
    <property type="term" value="C:endoplasmic reticulum membrane"/>
    <property type="evidence" value="ECO:0007669"/>
    <property type="project" value="UniProtKB-SubCell"/>
</dbReference>
<evidence type="ECO:0000256" key="1">
    <source>
        <dbReference type="ARBA" id="ARBA00004115"/>
    </source>
</evidence>
<dbReference type="VEuPathDB" id="FungiDB:T552_00857"/>
<gene>
    <name evidence="11" type="ORF">T552_00857</name>
</gene>
<dbReference type="InterPro" id="IPR005595">
    <property type="entry name" value="TRAP_alpha"/>
</dbReference>
<dbReference type="OrthoDB" id="1926781at2759"/>
<sequence>MKIFKTLFVVLFISGTIASDFKNSEHIENITSHSPDIFINTNITDDPAHFQTSRTILNGKKTNVSVEISNLINETLVLESFSIRIFDRNFSLQIINLGDIRKRIIIPELNSTRVSFYFSTELAENDYGLTIFARIRRYGIFLTYVAYNSTITIKEPGYSFFNFQIIFLYIILAGLIIGPYLIFQKWMYNMYQKKKRNTKKKVIEKKEPEKILNLHYDENWIPEQHLKNRTGTSKKP</sequence>
<feature type="transmembrane region" description="Helical" evidence="9">
    <location>
        <begin position="160"/>
        <end position="183"/>
    </location>
</feature>
<name>A0A0W4ZMQ2_PNEC8</name>
<proteinExistence type="inferred from homology"/>
<dbReference type="PANTHER" id="PTHR12924">
    <property type="entry name" value="TRANSLOCON-ASSOCIATED PROTEIN, ALPHA SUBUNIT"/>
    <property type="match status" value="1"/>
</dbReference>
<evidence type="ECO:0000256" key="2">
    <source>
        <dbReference type="ARBA" id="ARBA00022692"/>
    </source>
</evidence>
<dbReference type="EMBL" id="LFVZ01000004">
    <property type="protein sequence ID" value="KTW29648.1"/>
    <property type="molecule type" value="Genomic_DNA"/>
</dbReference>
<evidence type="ECO:0000313" key="11">
    <source>
        <dbReference type="EMBL" id="KTW29648.1"/>
    </source>
</evidence>
<dbReference type="GeneID" id="28935657"/>
<feature type="signal peptide" evidence="10">
    <location>
        <begin position="1"/>
        <end position="18"/>
    </location>
</feature>
<evidence type="ECO:0000256" key="4">
    <source>
        <dbReference type="ARBA" id="ARBA00022824"/>
    </source>
</evidence>
<evidence type="ECO:0000256" key="6">
    <source>
        <dbReference type="ARBA" id="ARBA00023136"/>
    </source>
</evidence>
<protein>
    <submittedName>
        <fullName evidence="11">Uncharacterized protein</fullName>
    </submittedName>
</protein>
<evidence type="ECO:0000313" key="12">
    <source>
        <dbReference type="Proteomes" id="UP000054454"/>
    </source>
</evidence>
<reference evidence="12" key="1">
    <citation type="journal article" date="2016" name="Nat. Commun.">
        <title>Genome analysis of three Pneumocystis species reveals adaptation mechanisms to life exclusively in mammalian hosts.</title>
        <authorList>
            <person name="Ma L."/>
            <person name="Chen Z."/>
            <person name="Huang D.W."/>
            <person name="Kutty G."/>
            <person name="Ishihara M."/>
            <person name="Wang H."/>
            <person name="Abouelleil A."/>
            <person name="Bishop L."/>
            <person name="Davey E."/>
            <person name="Deng R."/>
            <person name="Deng X."/>
            <person name="Fan L."/>
            <person name="Fantoni G."/>
            <person name="Fitzgerald M."/>
            <person name="Gogineni E."/>
            <person name="Goldberg J.M."/>
            <person name="Handley G."/>
            <person name="Hu X."/>
            <person name="Huber C."/>
            <person name="Jiao X."/>
            <person name="Jones K."/>
            <person name="Levin J.Z."/>
            <person name="Liu Y."/>
            <person name="Macdonald P."/>
            <person name="Melnikov A."/>
            <person name="Raley C."/>
            <person name="Sassi M."/>
            <person name="Sherman B.T."/>
            <person name="Song X."/>
            <person name="Sykes S."/>
            <person name="Tran B."/>
            <person name="Walsh L."/>
            <person name="Xia Y."/>
            <person name="Yang J."/>
            <person name="Young S."/>
            <person name="Zeng Q."/>
            <person name="Zheng X."/>
            <person name="Stephens R."/>
            <person name="Nusbaum C."/>
            <person name="Birren B.W."/>
            <person name="Azadi P."/>
            <person name="Lempicki R.A."/>
            <person name="Cuomo C.A."/>
            <person name="Kovacs J.A."/>
        </authorList>
    </citation>
    <scope>NUCLEOTIDE SEQUENCE [LARGE SCALE GENOMIC DNA]</scope>
    <source>
        <strain evidence="12">B80</strain>
    </source>
</reference>
<dbReference type="Proteomes" id="UP000054454">
    <property type="component" value="Unassembled WGS sequence"/>
</dbReference>
<comment type="function">
    <text evidence="7">Is probably involved in a pathway contributing to genomic integrity.</text>
</comment>
<evidence type="ECO:0000256" key="7">
    <source>
        <dbReference type="ARBA" id="ARBA00037565"/>
    </source>
</evidence>
<dbReference type="AlphaFoldDB" id="A0A0W4ZMQ2"/>
<keyword evidence="3 10" id="KW-0732">Signal</keyword>
<feature type="chain" id="PRO_5006933863" evidence="10">
    <location>
        <begin position="19"/>
        <end position="236"/>
    </location>
</feature>
<keyword evidence="6 9" id="KW-0472">Membrane</keyword>
<keyword evidence="2 9" id="KW-0812">Transmembrane</keyword>